<keyword evidence="2 12" id="KW-0963">Cytoplasm</keyword>
<dbReference type="InterPro" id="IPR029001">
    <property type="entry name" value="ITPase-like_fam"/>
</dbReference>
<comment type="function">
    <text evidence="12">Pyrophosphatase that hydrolyzes non-canonical purine nucleotides such as inosine triphosphate (ITP), deoxyinosine triphosphate (dITP) or xanthosine 5'-triphosphate (XTP) to their respective monophosphate derivatives. The enzyme does not distinguish between the deoxy- and ribose forms. Probably excludes non-canonical purines from RNA and DNA precursor pools, thus preventing their incorporation into RNA and DNA and avoiding chromosomal lesions.</text>
</comment>
<keyword evidence="6 12" id="KW-0460">Magnesium</keyword>
<evidence type="ECO:0000256" key="5">
    <source>
        <dbReference type="ARBA" id="ARBA00022801"/>
    </source>
</evidence>
<evidence type="ECO:0000256" key="2">
    <source>
        <dbReference type="ARBA" id="ARBA00022490"/>
    </source>
</evidence>
<dbReference type="PANTHER" id="PTHR11067:SF9">
    <property type="entry name" value="INOSINE TRIPHOSPHATE PYROPHOSPHATASE"/>
    <property type="match status" value="1"/>
</dbReference>
<evidence type="ECO:0000256" key="13">
    <source>
        <dbReference type="RuleBase" id="RU003781"/>
    </source>
</evidence>
<evidence type="ECO:0000256" key="3">
    <source>
        <dbReference type="ARBA" id="ARBA00022723"/>
    </source>
</evidence>
<dbReference type="GO" id="GO:0035870">
    <property type="term" value="F:dITP diphosphatase activity"/>
    <property type="evidence" value="ECO:0007669"/>
    <property type="project" value="UniProtKB-UniRule"/>
</dbReference>
<gene>
    <name evidence="15" type="ORF">SYNPS1DRAFT_15769</name>
    <name evidence="14" type="ORF">SYNPS1DRAFT_33355</name>
</gene>
<protein>
    <recommendedName>
        <fullName evidence="12">Inosine triphosphate pyrophosphatase</fullName>
        <shortName evidence="12">ITPase</shortName>
        <shortName evidence="12">Inosine triphosphatase</shortName>
        <ecNumber evidence="12">3.6.1.66</ecNumber>
    </recommendedName>
    <alternativeName>
        <fullName evidence="12">Non-canonical purine NTP pyrophosphatase</fullName>
    </alternativeName>
    <alternativeName>
        <fullName evidence="12">Non-standard purine NTP pyrophosphatase</fullName>
    </alternativeName>
    <alternativeName>
        <fullName evidence="12">Nucleoside-triphosphate diphosphatase</fullName>
    </alternativeName>
    <alternativeName>
        <fullName evidence="12">Nucleoside-triphosphate pyrophosphatase</fullName>
        <shortName evidence="12">NTPase</shortName>
    </alternativeName>
    <alternativeName>
        <fullName evidence="12">XTP/dITP diphosphatase</fullName>
    </alternativeName>
</protein>
<evidence type="ECO:0000313" key="15">
    <source>
        <dbReference type="EMBL" id="RKP25356.1"/>
    </source>
</evidence>
<keyword evidence="12" id="KW-0539">Nucleus</keyword>
<feature type="binding site" evidence="12">
    <location>
        <begin position="14"/>
        <end position="19"/>
    </location>
    <ligand>
        <name>ITP</name>
        <dbReference type="ChEBI" id="CHEBI:61402"/>
    </ligand>
</feature>
<dbReference type="FunFam" id="3.90.950.10:FF:000003">
    <property type="entry name" value="Inosine triphosphate pyrophosphatase"/>
    <property type="match status" value="1"/>
</dbReference>
<reference evidence="16" key="1">
    <citation type="journal article" date="2018" name="Nat. Microbiol.">
        <title>Leveraging single-cell genomics to expand the fungal tree of life.</title>
        <authorList>
            <person name="Ahrendt S.R."/>
            <person name="Quandt C.A."/>
            <person name="Ciobanu D."/>
            <person name="Clum A."/>
            <person name="Salamov A."/>
            <person name="Andreopoulos B."/>
            <person name="Cheng J.F."/>
            <person name="Woyke T."/>
            <person name="Pelin A."/>
            <person name="Henrissat B."/>
            <person name="Reynolds N.K."/>
            <person name="Benny G.L."/>
            <person name="Smith M.E."/>
            <person name="James T.Y."/>
            <person name="Grigoriev I.V."/>
        </authorList>
    </citation>
    <scope>NUCLEOTIDE SEQUENCE [LARGE SCALE GENOMIC DNA]</scope>
    <source>
        <strain evidence="16">Benny S71-1</strain>
    </source>
</reference>
<dbReference type="EC" id="3.6.1.66" evidence="12"/>
<dbReference type="Pfam" id="PF01725">
    <property type="entry name" value="Ham1p_like"/>
    <property type="match status" value="1"/>
</dbReference>
<proteinExistence type="inferred from homology"/>
<evidence type="ECO:0000256" key="9">
    <source>
        <dbReference type="ARBA" id="ARBA00093218"/>
    </source>
</evidence>
<dbReference type="Gene3D" id="3.90.950.10">
    <property type="match status" value="1"/>
</dbReference>
<dbReference type="OrthoDB" id="6288734at2759"/>
<comment type="cofactor">
    <cofactor evidence="12">
        <name>Mg(2+)</name>
        <dbReference type="ChEBI" id="CHEBI:18420"/>
    </cofactor>
    <cofactor evidence="12">
        <name>Mn(2+)</name>
        <dbReference type="ChEBI" id="CHEBI:29035"/>
    </cofactor>
    <text evidence="12">Binds 1 divalent metal cation per subunit; can use either Mg(2+) or Mn(2+).</text>
</comment>
<evidence type="ECO:0000256" key="11">
    <source>
        <dbReference type="ARBA" id="ARBA00093271"/>
    </source>
</evidence>
<organism evidence="15 16">
    <name type="scientific">Syncephalis pseudoplumigaleata</name>
    <dbReference type="NCBI Taxonomy" id="1712513"/>
    <lineage>
        <taxon>Eukaryota</taxon>
        <taxon>Fungi</taxon>
        <taxon>Fungi incertae sedis</taxon>
        <taxon>Zoopagomycota</taxon>
        <taxon>Zoopagomycotina</taxon>
        <taxon>Zoopagomycetes</taxon>
        <taxon>Zoopagales</taxon>
        <taxon>Piptocephalidaceae</taxon>
        <taxon>Syncephalis</taxon>
    </lineage>
</organism>
<feature type="binding site" evidence="12">
    <location>
        <position position="54"/>
    </location>
    <ligand>
        <name>ITP</name>
        <dbReference type="ChEBI" id="CHEBI:61402"/>
    </ligand>
</feature>
<dbReference type="GO" id="GO:0009117">
    <property type="term" value="P:nucleotide metabolic process"/>
    <property type="evidence" value="ECO:0007669"/>
    <property type="project" value="UniProtKB-KW"/>
</dbReference>
<dbReference type="EMBL" id="KZ990731">
    <property type="protein sequence ID" value="RKP23734.1"/>
    <property type="molecule type" value="Genomic_DNA"/>
</dbReference>
<feature type="binding site" evidence="12">
    <location>
        <position position="70"/>
    </location>
    <ligand>
        <name>Mg(2+)</name>
        <dbReference type="ChEBI" id="CHEBI:18420"/>
    </ligand>
</feature>
<comment type="catalytic activity">
    <reaction evidence="11">
        <text>N(6)-hydroxy-dATP + H2O = N(6)-hydroxy-dAMP + diphosphate + H(+)</text>
        <dbReference type="Rhea" id="RHEA:83971"/>
        <dbReference type="ChEBI" id="CHEBI:15377"/>
        <dbReference type="ChEBI" id="CHEBI:15378"/>
        <dbReference type="ChEBI" id="CHEBI:33019"/>
        <dbReference type="ChEBI" id="CHEBI:233529"/>
        <dbReference type="ChEBI" id="CHEBI:233530"/>
    </reaction>
    <physiologicalReaction direction="left-to-right" evidence="11">
        <dbReference type="Rhea" id="RHEA:83972"/>
    </physiologicalReaction>
</comment>
<comment type="catalytic activity">
    <reaction evidence="12">
        <text>XTP + H2O = XMP + diphosphate + H(+)</text>
        <dbReference type="Rhea" id="RHEA:28610"/>
        <dbReference type="ChEBI" id="CHEBI:15377"/>
        <dbReference type="ChEBI" id="CHEBI:15378"/>
        <dbReference type="ChEBI" id="CHEBI:33019"/>
        <dbReference type="ChEBI" id="CHEBI:57464"/>
        <dbReference type="ChEBI" id="CHEBI:61314"/>
        <dbReference type="EC" id="3.6.1.66"/>
    </reaction>
</comment>
<comment type="subcellular location">
    <subcellularLocation>
        <location evidence="12">Cytoplasm</location>
    </subcellularLocation>
    <subcellularLocation>
        <location evidence="12">Nucleus</location>
    </subcellularLocation>
</comment>
<feature type="binding site" evidence="12">
    <location>
        <begin position="70"/>
        <end position="71"/>
    </location>
    <ligand>
        <name>ITP</name>
        <dbReference type="ChEBI" id="CHEBI:61402"/>
    </ligand>
</feature>
<dbReference type="InterPro" id="IPR027502">
    <property type="entry name" value="ITPase"/>
</dbReference>
<name>A0A4P9YZ11_9FUNG</name>
<reference evidence="15" key="2">
    <citation type="submission" date="2018-07" db="EMBL/GenBank/DDBJ databases">
        <title>Leveraging single-cell genomics to expand the Fungal Tree of Life.</title>
        <authorList>
            <consortium name="DOE Joint Genome Institute"/>
            <person name="Ahrendt S.R."/>
            <person name="Quandt C.A."/>
            <person name="Ciobanu D."/>
            <person name="Clum A."/>
            <person name="Salamov A."/>
            <person name="Andreopoulos B."/>
            <person name="Cheng J.-F."/>
            <person name="Woyke T."/>
            <person name="Pelin A."/>
            <person name="Henrissat B."/>
            <person name="Reynolds N."/>
            <person name="Benny G.L."/>
            <person name="Smith M.E."/>
            <person name="James T.Y."/>
            <person name="Grigoriev I.V."/>
        </authorList>
    </citation>
    <scope>NUCLEOTIDE SEQUENCE</scope>
    <source>
        <strain evidence="15">Benny S71-1</strain>
    </source>
</reference>
<keyword evidence="12" id="KW-0464">Manganese</keyword>
<evidence type="ECO:0000256" key="12">
    <source>
        <dbReference type="HAMAP-Rule" id="MF_03148"/>
    </source>
</evidence>
<accession>A0A4P9YZ11</accession>
<dbReference type="HAMAP" id="MF_03148">
    <property type="entry name" value="HAM1_NTPase"/>
    <property type="match status" value="1"/>
</dbReference>
<feature type="binding site" evidence="12">
    <location>
        <begin position="146"/>
        <end position="149"/>
    </location>
    <ligand>
        <name>ITP</name>
        <dbReference type="ChEBI" id="CHEBI:61402"/>
    </ligand>
</feature>
<evidence type="ECO:0000256" key="4">
    <source>
        <dbReference type="ARBA" id="ARBA00022741"/>
    </source>
</evidence>
<dbReference type="GO" id="GO:0036220">
    <property type="term" value="F:ITP diphosphatase activity"/>
    <property type="evidence" value="ECO:0007669"/>
    <property type="project" value="UniProtKB-UniRule"/>
</dbReference>
<evidence type="ECO:0000256" key="8">
    <source>
        <dbReference type="ARBA" id="ARBA00054940"/>
    </source>
</evidence>
<dbReference type="CDD" id="cd00515">
    <property type="entry name" value="HAM1"/>
    <property type="match status" value="1"/>
</dbReference>
<dbReference type="SUPFAM" id="SSF52972">
    <property type="entry name" value="ITPase-like"/>
    <property type="match status" value="1"/>
</dbReference>
<feature type="binding site" evidence="12">
    <location>
        <position position="169"/>
    </location>
    <ligand>
        <name>ITP</name>
        <dbReference type="ChEBI" id="CHEBI:61402"/>
    </ligand>
</feature>
<dbReference type="GO" id="GO:0005634">
    <property type="term" value="C:nucleus"/>
    <property type="evidence" value="ECO:0007669"/>
    <property type="project" value="UniProtKB-SubCell"/>
</dbReference>
<feature type="binding site" evidence="12">
    <location>
        <begin position="174"/>
        <end position="175"/>
    </location>
    <ligand>
        <name>ITP</name>
        <dbReference type="ChEBI" id="CHEBI:61402"/>
    </ligand>
</feature>
<dbReference type="GO" id="GO:0046872">
    <property type="term" value="F:metal ion binding"/>
    <property type="evidence" value="ECO:0007669"/>
    <property type="project" value="UniProtKB-KW"/>
</dbReference>
<comment type="function">
    <text evidence="8">Pyrophosphatase that hydrolyzes the non-canonical purine nucleotides inosine triphosphate (ITP), deoxyinosine triphosphate (dITP) as well as 2'-deoxy-N-6-hydroxylaminopurine triphosphate (dHAPTP) and xanthosine 5'-triphosphate (XTP) to their respective monophosphate derivatives. The enzyme does not distinguish between the deoxy- and ribose forms. Probably excludes non-canonical purines from RNA and DNA precursor pools, thus preventing their incorporation into RNA and DNA and avoiding chromosomal lesions.</text>
</comment>
<dbReference type="NCBIfam" id="TIGR00042">
    <property type="entry name" value="RdgB/HAM1 family non-canonical purine NTP pyrophosphatase"/>
    <property type="match status" value="1"/>
</dbReference>
<sequence length="193" mass="21249">MSTTQLLRTLTFVTGNKNKLAEVRASLDGVIDVIAVDIDLPELQGEPGSIAEEKCRMAAQQVNGPVIIEDTCLCFNALDGLPGPYIKWFLKKLGHDGLNRMLAGFEDKSAYALCTFAYCRGPNEQPILFEGRCPGRIVPARGPPNFGWDPIFEPTGYNETFAEMALATKLDISHRSRALTALKQYFAGQPMDH</sequence>
<dbReference type="PANTHER" id="PTHR11067">
    <property type="entry name" value="INOSINE TRIPHOSPHATE PYROPHOSPHATASE/HAM1 PROTEIN"/>
    <property type="match status" value="1"/>
</dbReference>
<evidence type="ECO:0000256" key="1">
    <source>
        <dbReference type="ARBA" id="ARBA00008023"/>
    </source>
</evidence>
<feature type="binding site" evidence="12">
    <location>
        <position position="42"/>
    </location>
    <ligand>
        <name>Mg(2+)</name>
        <dbReference type="ChEBI" id="CHEBI:18420"/>
    </ligand>
</feature>
<evidence type="ECO:0000313" key="16">
    <source>
        <dbReference type="Proteomes" id="UP000278143"/>
    </source>
</evidence>
<comment type="subunit">
    <text evidence="12">Homodimer.</text>
</comment>
<dbReference type="InterPro" id="IPR002637">
    <property type="entry name" value="RdgB/HAM1"/>
</dbReference>
<evidence type="ECO:0000256" key="7">
    <source>
        <dbReference type="ARBA" id="ARBA00023080"/>
    </source>
</evidence>
<keyword evidence="5 12" id="KW-0378">Hydrolase</keyword>
<keyword evidence="3 12" id="KW-0479">Metal-binding</keyword>
<dbReference type="GO" id="GO:0009204">
    <property type="term" value="P:deoxyribonucleoside triphosphate catabolic process"/>
    <property type="evidence" value="ECO:0007669"/>
    <property type="project" value="UniProtKB-UniRule"/>
</dbReference>
<dbReference type="Proteomes" id="UP000278143">
    <property type="component" value="Unassembled WGS sequence"/>
</dbReference>
<evidence type="ECO:0000256" key="6">
    <source>
        <dbReference type="ARBA" id="ARBA00022842"/>
    </source>
</evidence>
<evidence type="ECO:0000313" key="14">
    <source>
        <dbReference type="EMBL" id="RKP23734.1"/>
    </source>
</evidence>
<keyword evidence="4 12" id="KW-0547">Nucleotide-binding</keyword>
<evidence type="ECO:0000256" key="10">
    <source>
        <dbReference type="ARBA" id="ARBA00093255"/>
    </source>
</evidence>
<keyword evidence="16" id="KW-1185">Reference proteome</keyword>
<dbReference type="AlphaFoldDB" id="A0A4P9YZ11"/>
<comment type="catalytic activity">
    <reaction evidence="10">
        <text>dITP + H2O = dIMP + diphosphate + H(+)</text>
        <dbReference type="Rhea" id="RHEA:28342"/>
        <dbReference type="ChEBI" id="CHEBI:15377"/>
        <dbReference type="ChEBI" id="CHEBI:15378"/>
        <dbReference type="ChEBI" id="CHEBI:33019"/>
        <dbReference type="ChEBI" id="CHEBI:61194"/>
        <dbReference type="ChEBI" id="CHEBI:61382"/>
        <dbReference type="EC" id="3.6.1.66"/>
    </reaction>
    <physiologicalReaction direction="left-to-right" evidence="10">
        <dbReference type="Rhea" id="RHEA:28343"/>
    </physiologicalReaction>
</comment>
<keyword evidence="7 12" id="KW-0546">Nucleotide metabolism</keyword>
<dbReference type="GO" id="GO:0000166">
    <property type="term" value="F:nucleotide binding"/>
    <property type="evidence" value="ECO:0007669"/>
    <property type="project" value="UniProtKB-KW"/>
</dbReference>
<comment type="catalytic activity">
    <reaction evidence="9">
        <text>ITP + H2O = IMP + diphosphate + H(+)</text>
        <dbReference type="Rhea" id="RHEA:29399"/>
        <dbReference type="ChEBI" id="CHEBI:15377"/>
        <dbReference type="ChEBI" id="CHEBI:15378"/>
        <dbReference type="ChEBI" id="CHEBI:33019"/>
        <dbReference type="ChEBI" id="CHEBI:58053"/>
        <dbReference type="ChEBI" id="CHEBI:61402"/>
        <dbReference type="EC" id="3.6.1.66"/>
    </reaction>
    <physiologicalReaction direction="left-to-right" evidence="9">
        <dbReference type="Rhea" id="RHEA:29400"/>
    </physiologicalReaction>
</comment>
<dbReference type="GO" id="GO:0005737">
    <property type="term" value="C:cytoplasm"/>
    <property type="evidence" value="ECO:0007669"/>
    <property type="project" value="UniProtKB-SubCell"/>
</dbReference>
<dbReference type="EMBL" id="KZ989781">
    <property type="protein sequence ID" value="RKP25356.1"/>
    <property type="molecule type" value="Genomic_DNA"/>
</dbReference>
<dbReference type="GO" id="GO:0036222">
    <property type="term" value="F:XTP diphosphatase activity"/>
    <property type="evidence" value="ECO:0007669"/>
    <property type="project" value="UniProtKB-UniRule"/>
</dbReference>
<comment type="similarity">
    <text evidence="1 12 13">Belongs to the HAM1 NTPase family.</text>
</comment>